<evidence type="ECO:0000256" key="7">
    <source>
        <dbReference type="SAM" id="MobiDB-lite"/>
    </source>
</evidence>
<dbReference type="GO" id="GO:0043590">
    <property type="term" value="C:bacterial nucleoid"/>
    <property type="evidence" value="ECO:0007669"/>
    <property type="project" value="UniProtKB-UniRule"/>
</dbReference>
<evidence type="ECO:0000313" key="9">
    <source>
        <dbReference type="EMBL" id="KRN31382.1"/>
    </source>
</evidence>
<keyword evidence="2 6" id="KW-0235">DNA replication</keyword>
<accession>A0A0R2FV96</accession>
<comment type="function">
    <text evidence="6">Involved in control of chromosome replication initiation. Inhibits the cooperative binding of DnaA to the oriC region, thus negatively regulating initiation of chromosome replication. Inhibits the ability of DnaA-ATP to form a helix on DNA; does not disassemble preformed DnaA-DNA helices. Decreases the residence time of DnaA on the chromosome at its binding sites (oriC, replication forks and promoter-binding sites). Tethers DnaA to the replication machinery via the DNA polymerase beta sliding clamp subunit (dnaN). Associates with oriC and other DnaA targets on the chromosome in a DnaA-dependent manner.</text>
</comment>
<feature type="region of interest" description="Disordered" evidence="7">
    <location>
        <begin position="53"/>
        <end position="76"/>
    </location>
</feature>
<dbReference type="PIRSF" id="PIRSF021439">
    <property type="entry name" value="DUF972"/>
    <property type="match status" value="1"/>
</dbReference>
<comment type="subunit">
    <text evidence="6">Homotetramer. Interacts with both DnaA and DnaN, acting as a bridge between these two proteins.</text>
</comment>
<feature type="binding site" evidence="6">
    <location>
        <position position="87"/>
    </location>
    <ligand>
        <name>Zn(2+)</name>
        <dbReference type="ChEBI" id="CHEBI:29105"/>
    </ligand>
</feature>
<organism evidence="9 10">
    <name type="scientific">Lactobacillus selangorensis</name>
    <dbReference type="NCBI Taxonomy" id="81857"/>
    <lineage>
        <taxon>Bacteria</taxon>
        <taxon>Bacillati</taxon>
        <taxon>Bacillota</taxon>
        <taxon>Bacilli</taxon>
        <taxon>Lactobacillales</taxon>
        <taxon>Lactobacillaceae</taxon>
        <taxon>Lactobacillus</taxon>
    </lineage>
</organism>
<dbReference type="RefSeq" id="WP_057769626.1">
    <property type="nucleotide sequence ID" value="NZ_JQAT01000008.1"/>
</dbReference>
<reference evidence="10 11" key="1">
    <citation type="journal article" date="2015" name="Genome Announc.">
        <title>Expanding the biotechnology potential of lactobacilli through comparative genomics of 213 strains and associated genera.</title>
        <authorList>
            <person name="Sun Z."/>
            <person name="Harris H.M."/>
            <person name="McCann A."/>
            <person name="Guo C."/>
            <person name="Argimon S."/>
            <person name="Zhang W."/>
            <person name="Yang X."/>
            <person name="Jeffery I.B."/>
            <person name="Cooney J.C."/>
            <person name="Kagawa T.F."/>
            <person name="Liu W."/>
            <person name="Song Y."/>
            <person name="Salvetti E."/>
            <person name="Wrobel A."/>
            <person name="Rasinkangas P."/>
            <person name="Parkhill J."/>
            <person name="Rea M.C."/>
            <person name="O'Sullivan O."/>
            <person name="Ritari J."/>
            <person name="Douillard F.P."/>
            <person name="Paul Ross R."/>
            <person name="Yang R."/>
            <person name="Briner A.E."/>
            <person name="Felis G.E."/>
            <person name="de Vos W.M."/>
            <person name="Barrangou R."/>
            <person name="Klaenhammer T.R."/>
            <person name="Caufield P.W."/>
            <person name="Cui Y."/>
            <person name="Zhang H."/>
            <person name="O'Toole P.W."/>
        </authorList>
    </citation>
    <scope>NUCLEOTIDE SEQUENCE [LARGE SCALE GENOMIC DNA]</scope>
    <source>
        <strain evidence="8 11">ATCC BAA-66</strain>
        <strain evidence="9 10">DSM 13344</strain>
    </source>
</reference>
<comment type="subcellular location">
    <subcellularLocation>
        <location evidence="6">Cytoplasm</location>
        <location evidence="6">Nucleoid</location>
    </subcellularLocation>
    <text evidence="6">Localizes in tight foci, which correspond to the replisome at mid-cell throughout the cell cycle.</text>
</comment>
<dbReference type="STRING" id="81857.IV38_GL002073"/>
<dbReference type="GO" id="GO:0006260">
    <property type="term" value="P:DNA replication"/>
    <property type="evidence" value="ECO:0007669"/>
    <property type="project" value="UniProtKB-KW"/>
</dbReference>
<keyword evidence="4 6" id="KW-0862">Zinc</keyword>
<feature type="binding site" evidence="6">
    <location>
        <position position="89"/>
    </location>
    <ligand>
        <name>Zn(2+)</name>
        <dbReference type="ChEBI" id="CHEBI:29105"/>
    </ligand>
</feature>
<evidence type="ECO:0000256" key="4">
    <source>
        <dbReference type="ARBA" id="ARBA00022833"/>
    </source>
</evidence>
<dbReference type="Proteomes" id="UP000051751">
    <property type="component" value="Unassembled WGS sequence"/>
</dbReference>
<evidence type="ECO:0000256" key="1">
    <source>
        <dbReference type="ARBA" id="ARBA00022490"/>
    </source>
</evidence>
<dbReference type="PATRIC" id="fig|81857.3.peg.2124"/>
<evidence type="ECO:0000256" key="3">
    <source>
        <dbReference type="ARBA" id="ARBA00022723"/>
    </source>
</evidence>
<evidence type="ECO:0000256" key="5">
    <source>
        <dbReference type="ARBA" id="ARBA00022880"/>
    </source>
</evidence>
<feature type="binding site" evidence="6">
    <location>
        <position position="106"/>
    </location>
    <ligand>
        <name>Zn(2+)</name>
        <dbReference type="ChEBI" id="CHEBI:29105"/>
    </ligand>
</feature>
<comment type="similarity">
    <text evidence="6">Belongs to the YabA family.</text>
</comment>
<keyword evidence="5 6" id="KW-0236">DNA replication inhibitor</keyword>
<dbReference type="OrthoDB" id="2112130at2"/>
<gene>
    <name evidence="6" type="primary">yabA</name>
    <name evidence="8" type="ORF">IV38_GL002073</name>
    <name evidence="9" type="ORF">IV40_GL001377</name>
</gene>
<evidence type="ECO:0000313" key="11">
    <source>
        <dbReference type="Proteomes" id="UP000051751"/>
    </source>
</evidence>
<dbReference type="AlphaFoldDB" id="A0A0R2FV96"/>
<dbReference type="HAMAP" id="MF_01159">
    <property type="entry name" value="YabA"/>
    <property type="match status" value="1"/>
</dbReference>
<dbReference type="EMBL" id="JQAZ01000004">
    <property type="protein sequence ID" value="KRN31382.1"/>
    <property type="molecule type" value="Genomic_DNA"/>
</dbReference>
<name>A0A0R2FV96_9LACO</name>
<evidence type="ECO:0000313" key="8">
    <source>
        <dbReference type="EMBL" id="KRN27421.1"/>
    </source>
</evidence>
<sequence>MKQKNLYDSFLQLEQETQQLLSQLDVIKETMSGTLEKDAELEIENEHLRQRLEELQKDNASKNNDSDENGLSKSKQNLEKLYEEGYHVCREFYGSRRENDESCMFCTDTIYEDHH</sequence>
<keyword evidence="10" id="KW-1185">Reference proteome</keyword>
<evidence type="ECO:0000313" key="10">
    <source>
        <dbReference type="Proteomes" id="UP000051645"/>
    </source>
</evidence>
<dbReference type="Proteomes" id="UP000051645">
    <property type="component" value="Unassembled WGS sequence"/>
</dbReference>
<dbReference type="InterPro" id="IPR010377">
    <property type="entry name" value="YabA"/>
</dbReference>
<comment type="caution">
    <text evidence="9">The sequence shown here is derived from an EMBL/GenBank/DDBJ whole genome shotgun (WGS) entry which is preliminary data.</text>
</comment>
<dbReference type="GO" id="GO:0008156">
    <property type="term" value="P:negative regulation of DNA replication"/>
    <property type="evidence" value="ECO:0007669"/>
    <property type="project" value="UniProtKB-UniRule"/>
</dbReference>
<keyword evidence="3 6" id="KW-0479">Metal-binding</keyword>
<dbReference type="Pfam" id="PF06156">
    <property type="entry name" value="YabA"/>
    <property type="match status" value="1"/>
</dbReference>
<keyword evidence="1 6" id="KW-0963">Cytoplasm</keyword>
<comment type="cofactor">
    <cofactor evidence="6">
        <name>Zn(2+)</name>
        <dbReference type="ChEBI" id="CHEBI:29105"/>
    </cofactor>
    <text evidence="6">Binds 1 zinc ion per subunit.</text>
</comment>
<protein>
    <recommendedName>
        <fullName evidence="6">Replication initiation control protein YabA</fullName>
    </recommendedName>
</protein>
<dbReference type="EMBL" id="JQAT01000008">
    <property type="protein sequence ID" value="KRN27421.1"/>
    <property type="molecule type" value="Genomic_DNA"/>
</dbReference>
<proteinExistence type="inferred from homology"/>
<dbReference type="GO" id="GO:0008270">
    <property type="term" value="F:zinc ion binding"/>
    <property type="evidence" value="ECO:0007669"/>
    <property type="project" value="UniProtKB-UniRule"/>
</dbReference>
<evidence type="ECO:0000256" key="2">
    <source>
        <dbReference type="ARBA" id="ARBA00022705"/>
    </source>
</evidence>
<feature type="binding site" evidence="6">
    <location>
        <position position="103"/>
    </location>
    <ligand>
        <name>Zn(2+)</name>
        <dbReference type="ChEBI" id="CHEBI:29105"/>
    </ligand>
</feature>
<evidence type="ECO:0000256" key="6">
    <source>
        <dbReference type="HAMAP-Rule" id="MF_01159"/>
    </source>
</evidence>